<comment type="similarity">
    <text evidence="6">Belongs to the TPP enzyme family. MenD subfamily.</text>
</comment>
<evidence type="ECO:0000313" key="9">
    <source>
        <dbReference type="EMBL" id="SME93565.1"/>
    </source>
</evidence>
<dbReference type="Pfam" id="PF16582">
    <property type="entry name" value="TPP_enzyme_M_2"/>
    <property type="match status" value="1"/>
</dbReference>
<comment type="function">
    <text evidence="6">Catalyzes the thiamine diphosphate-dependent decarboxylation of 2-oxoglutarate and the subsequent addition of the resulting succinic semialdehyde-thiamine pyrophosphate anion to isochorismate to yield 2-succinyl-5-enolpyruvyl-6-hydroxy-3-cyclohexene-1-carboxylate (SEPHCHC).</text>
</comment>
<sequence>MKQANYTKNLSLAWCQVILDAVADTGASHVFMSPGYRDAPFAAVLQEHPRLTTVSCMDERASGYMALGAAKAHQRPAVLICTSGTAVANYLPAVIEAHKESIPLIVLSCDRPIELIHSGANQTIDQSQVLGAFLKDYLGLPSPEDQISAPTLRAMLTRSLEQGLIFPRGVVHINVPLRAPLEPQEYKTDRSQAFINSMASLRPTIIEGQSTREPKGKVGRLEDLIHRAERGLIILGRLDESADRVAIEELVRGLSWPCLADIGSSFKGHLDNLVDAELPQTQEWLETYQPDAVLHLGRHLVSKYWDIYLQKRPNLPYVVVSPEAGSQNPAFTAYTHIRSEDYQFLDGLALPEQKSATEGMRAWMENASELVARYPHLTLPGLAQLIMKHSHSQNLFLGNSSSIRAFDTWYFDSPQHVKRVDANRGASGIEGLVSTATGLALASGEAWDVVLGDVSMIHDLNSLFQLSISPAPLRVFLVNNNGGQIFRKLPLGQFPSVLNPLVTTPHEFNFQGVAQSAGLAYKVVETKDALLALLQKAPRAPELIEVPVKIEDDLELFDAIKTLPRRKVL</sequence>
<dbReference type="EMBL" id="FWZT01000002">
    <property type="protein sequence ID" value="SME93565.1"/>
    <property type="molecule type" value="Genomic_DNA"/>
</dbReference>
<dbReference type="GO" id="GO:0070204">
    <property type="term" value="F:2-succinyl-5-enolpyruvyl-6-hydroxy-3-cyclohexene-1-carboxylic-acid synthase activity"/>
    <property type="evidence" value="ECO:0007669"/>
    <property type="project" value="UniProtKB-UniRule"/>
</dbReference>
<dbReference type="SUPFAM" id="SSF52518">
    <property type="entry name" value="Thiamin diphosphate-binding fold (THDP-binding)"/>
    <property type="match status" value="2"/>
</dbReference>
<keyword evidence="6" id="KW-0474">Menaquinone biosynthesis</keyword>
<evidence type="ECO:0000256" key="4">
    <source>
        <dbReference type="ARBA" id="ARBA00023052"/>
    </source>
</evidence>
<dbReference type="InterPro" id="IPR004433">
    <property type="entry name" value="MenaQ_synth_MenD"/>
</dbReference>
<keyword evidence="1 6" id="KW-0808">Transferase</keyword>
<dbReference type="STRING" id="1513793.SAMN06296036_10239"/>
<dbReference type="PANTHER" id="PTHR42916">
    <property type="entry name" value="2-SUCCINYL-5-ENOLPYRUVYL-6-HYDROXY-3-CYCLOHEXENE-1-CARBOXYLATE SYNTHASE"/>
    <property type="match status" value="1"/>
</dbReference>
<dbReference type="PIRSF" id="PIRSF004983">
    <property type="entry name" value="MenD"/>
    <property type="match status" value="1"/>
</dbReference>
<dbReference type="AlphaFoldDB" id="A0A1Y6B5N5"/>
<dbReference type="InterPro" id="IPR032264">
    <property type="entry name" value="MenD_middle"/>
</dbReference>
<dbReference type="GO" id="GO:0000287">
    <property type="term" value="F:magnesium ion binding"/>
    <property type="evidence" value="ECO:0007669"/>
    <property type="project" value="UniProtKB-UniRule"/>
</dbReference>
<evidence type="ECO:0000256" key="5">
    <source>
        <dbReference type="ARBA" id="ARBA00023211"/>
    </source>
</evidence>
<organism evidence="9 10">
    <name type="scientific">Pseudobacteriovorax antillogorgiicola</name>
    <dbReference type="NCBI Taxonomy" id="1513793"/>
    <lineage>
        <taxon>Bacteria</taxon>
        <taxon>Pseudomonadati</taxon>
        <taxon>Bdellovibrionota</taxon>
        <taxon>Oligoflexia</taxon>
        <taxon>Oligoflexales</taxon>
        <taxon>Pseudobacteriovoracaceae</taxon>
        <taxon>Pseudobacteriovorax</taxon>
    </lineage>
</organism>
<keyword evidence="3 6" id="KW-0460">Magnesium</keyword>
<feature type="domain" description="Menaquinone biosynthesis protein MenD middle" evidence="8">
    <location>
        <begin position="227"/>
        <end position="374"/>
    </location>
</feature>
<evidence type="ECO:0000259" key="8">
    <source>
        <dbReference type="Pfam" id="PF16582"/>
    </source>
</evidence>
<name>A0A1Y6B5N5_9BACT</name>
<protein>
    <recommendedName>
        <fullName evidence="6">2-succinyl-5-enolpyruvyl-6-hydroxy-3-cyclohexene-1-carboxylate synthase</fullName>
        <shortName evidence="6">SEPHCHC synthase</shortName>
        <ecNumber evidence="6">2.2.1.9</ecNumber>
    </recommendedName>
    <alternativeName>
        <fullName evidence="6">Menaquinone biosynthesis protein MenD</fullName>
    </alternativeName>
</protein>
<proteinExistence type="inferred from homology"/>
<dbReference type="InterPro" id="IPR012001">
    <property type="entry name" value="Thiamin_PyroP_enz_TPP-bd_dom"/>
</dbReference>
<dbReference type="Proteomes" id="UP000192907">
    <property type="component" value="Unassembled WGS sequence"/>
</dbReference>
<dbReference type="UniPathway" id="UPA00079"/>
<dbReference type="Pfam" id="PF02776">
    <property type="entry name" value="TPP_enzyme_N"/>
    <property type="match status" value="1"/>
</dbReference>
<dbReference type="EC" id="2.2.1.9" evidence="6"/>
<comment type="pathway">
    <text evidence="6">Quinol/quinone metabolism; 1,4-dihydroxy-2-naphthoate biosynthesis; 1,4-dihydroxy-2-naphthoate from chorismate: step 2/7.</text>
</comment>
<keyword evidence="5 6" id="KW-0464">Manganese</keyword>
<comment type="catalytic activity">
    <reaction evidence="6">
        <text>isochorismate + 2-oxoglutarate + H(+) = 5-enolpyruvoyl-6-hydroxy-2-succinyl-cyclohex-3-ene-1-carboxylate + CO2</text>
        <dbReference type="Rhea" id="RHEA:25593"/>
        <dbReference type="ChEBI" id="CHEBI:15378"/>
        <dbReference type="ChEBI" id="CHEBI:16526"/>
        <dbReference type="ChEBI" id="CHEBI:16810"/>
        <dbReference type="ChEBI" id="CHEBI:29780"/>
        <dbReference type="ChEBI" id="CHEBI:58818"/>
        <dbReference type="EC" id="2.2.1.9"/>
    </reaction>
</comment>
<dbReference type="Gene3D" id="3.40.50.970">
    <property type="match status" value="2"/>
</dbReference>
<dbReference type="OrthoDB" id="9791859at2"/>
<feature type="domain" description="Thiamine pyrophosphate enzyme N-terminal TPP-binding" evidence="7">
    <location>
        <begin position="16"/>
        <end position="128"/>
    </location>
</feature>
<dbReference type="GO" id="GO:0009234">
    <property type="term" value="P:menaquinone biosynthetic process"/>
    <property type="evidence" value="ECO:0007669"/>
    <property type="project" value="UniProtKB-UniRule"/>
</dbReference>
<comment type="cofactor">
    <cofactor evidence="6">
        <name>Mg(2+)</name>
        <dbReference type="ChEBI" id="CHEBI:18420"/>
    </cofactor>
    <cofactor evidence="6">
        <name>Mn(2+)</name>
        <dbReference type="ChEBI" id="CHEBI:29035"/>
    </cofactor>
</comment>
<evidence type="ECO:0000256" key="3">
    <source>
        <dbReference type="ARBA" id="ARBA00022842"/>
    </source>
</evidence>
<dbReference type="PANTHER" id="PTHR42916:SF1">
    <property type="entry name" value="PROTEIN PHYLLO, CHLOROPLASTIC"/>
    <property type="match status" value="1"/>
</dbReference>
<accession>A0A1Y6B5N5</accession>
<keyword evidence="4 6" id="KW-0786">Thiamine pyrophosphate</keyword>
<dbReference type="UniPathway" id="UPA01057">
    <property type="reaction ID" value="UER00164"/>
</dbReference>
<gene>
    <name evidence="6" type="primary">menD</name>
    <name evidence="9" type="ORF">SAMN06296036_10239</name>
</gene>
<comment type="pathway">
    <text evidence="6">Quinol/quinone metabolism; menaquinone biosynthesis.</text>
</comment>
<dbReference type="HAMAP" id="MF_01659">
    <property type="entry name" value="MenD"/>
    <property type="match status" value="1"/>
</dbReference>
<dbReference type="GO" id="GO:0030976">
    <property type="term" value="F:thiamine pyrophosphate binding"/>
    <property type="evidence" value="ECO:0007669"/>
    <property type="project" value="UniProtKB-UniRule"/>
</dbReference>
<dbReference type="CDD" id="cd02009">
    <property type="entry name" value="TPP_SHCHC_synthase"/>
    <property type="match status" value="1"/>
</dbReference>
<dbReference type="InterPro" id="IPR029061">
    <property type="entry name" value="THDP-binding"/>
</dbReference>
<evidence type="ECO:0000313" key="10">
    <source>
        <dbReference type="Proteomes" id="UP000192907"/>
    </source>
</evidence>
<dbReference type="NCBIfam" id="TIGR00173">
    <property type="entry name" value="menD"/>
    <property type="match status" value="1"/>
</dbReference>
<dbReference type="CDD" id="cd07037">
    <property type="entry name" value="TPP_PYR_MenD"/>
    <property type="match status" value="1"/>
</dbReference>
<comment type="cofactor">
    <cofactor evidence="6">
        <name>thiamine diphosphate</name>
        <dbReference type="ChEBI" id="CHEBI:58937"/>
    </cofactor>
    <text evidence="6">Binds 1 thiamine pyrophosphate per subunit.</text>
</comment>
<evidence type="ECO:0000256" key="2">
    <source>
        <dbReference type="ARBA" id="ARBA00022723"/>
    </source>
</evidence>
<evidence type="ECO:0000256" key="1">
    <source>
        <dbReference type="ARBA" id="ARBA00022679"/>
    </source>
</evidence>
<comment type="subunit">
    <text evidence="6">Homodimer.</text>
</comment>
<reference evidence="10" key="1">
    <citation type="submission" date="2017-04" db="EMBL/GenBank/DDBJ databases">
        <authorList>
            <person name="Varghese N."/>
            <person name="Submissions S."/>
        </authorList>
    </citation>
    <scope>NUCLEOTIDE SEQUENCE [LARGE SCALE GENOMIC DNA]</scope>
    <source>
        <strain evidence="10">RKEM611</strain>
    </source>
</reference>
<keyword evidence="10" id="KW-1185">Reference proteome</keyword>
<keyword evidence="2 6" id="KW-0479">Metal-binding</keyword>
<dbReference type="GO" id="GO:0030145">
    <property type="term" value="F:manganese ion binding"/>
    <property type="evidence" value="ECO:0007669"/>
    <property type="project" value="UniProtKB-UniRule"/>
</dbReference>
<evidence type="ECO:0000259" key="7">
    <source>
        <dbReference type="Pfam" id="PF02776"/>
    </source>
</evidence>
<evidence type="ECO:0000256" key="6">
    <source>
        <dbReference type="HAMAP-Rule" id="MF_01659"/>
    </source>
</evidence>
<dbReference type="RefSeq" id="WP_132315669.1">
    <property type="nucleotide sequence ID" value="NZ_FWZT01000002.1"/>
</dbReference>
<dbReference type="Gene3D" id="3.40.50.1220">
    <property type="entry name" value="TPP-binding domain"/>
    <property type="match status" value="1"/>
</dbReference>